<evidence type="ECO:0000313" key="3">
    <source>
        <dbReference type="Proteomes" id="UP001597512"/>
    </source>
</evidence>
<dbReference type="EMBL" id="JBHUOM010000002">
    <property type="protein sequence ID" value="MFD2933797.1"/>
    <property type="molecule type" value="Genomic_DNA"/>
</dbReference>
<dbReference type="InterPro" id="IPR014710">
    <property type="entry name" value="RmlC-like_jellyroll"/>
</dbReference>
<comment type="caution">
    <text evidence="2">The sequence shown here is derived from an EMBL/GenBank/DDBJ whole genome shotgun (WGS) entry which is preliminary data.</text>
</comment>
<proteinExistence type="predicted"/>
<accession>A0ABW6AEE5</accession>
<reference evidence="3" key="1">
    <citation type="journal article" date="2019" name="Int. J. Syst. Evol. Microbiol.">
        <title>The Global Catalogue of Microorganisms (GCM) 10K type strain sequencing project: providing services to taxonomists for standard genome sequencing and annotation.</title>
        <authorList>
            <consortium name="The Broad Institute Genomics Platform"/>
            <consortium name="The Broad Institute Genome Sequencing Center for Infectious Disease"/>
            <person name="Wu L."/>
            <person name="Ma J."/>
        </authorList>
    </citation>
    <scope>NUCLEOTIDE SEQUENCE [LARGE SCALE GENOMIC DNA]</scope>
    <source>
        <strain evidence="3">KCTC 52490</strain>
    </source>
</reference>
<gene>
    <name evidence="2" type="ORF">ACFS25_08400</name>
</gene>
<dbReference type="SUPFAM" id="SSF51206">
    <property type="entry name" value="cAMP-binding domain-like"/>
    <property type="match status" value="1"/>
</dbReference>
<evidence type="ECO:0000259" key="1">
    <source>
        <dbReference type="PROSITE" id="PS50042"/>
    </source>
</evidence>
<evidence type="ECO:0000313" key="2">
    <source>
        <dbReference type="EMBL" id="MFD2933797.1"/>
    </source>
</evidence>
<dbReference type="Proteomes" id="UP001597512">
    <property type="component" value="Unassembled WGS sequence"/>
</dbReference>
<keyword evidence="3" id="KW-1185">Reference proteome</keyword>
<protein>
    <submittedName>
        <fullName evidence="2">Crp/Fnr family transcriptional regulator</fullName>
    </submittedName>
</protein>
<sequence>MHPALKKYLEGKICLSNQQEELVNNHFTLRLTKRNELLVEKGAIARHLYFVCKGCLRIFLTNEDGSESTRYLIVEGQMGTALPSFILNQPSVASIQSLSAAEVLTLSYADRQLLFQHVPGWETMERIRLELDYIASIQRLESLITMNAKARYDYFRQANPALIQQLPAKIVADYMGISPETLSRLKAKT</sequence>
<dbReference type="Gene3D" id="2.60.120.10">
    <property type="entry name" value="Jelly Rolls"/>
    <property type="match status" value="1"/>
</dbReference>
<dbReference type="RefSeq" id="WP_381498583.1">
    <property type="nucleotide sequence ID" value="NZ_JBHUOM010000002.1"/>
</dbReference>
<dbReference type="InterPro" id="IPR000595">
    <property type="entry name" value="cNMP-bd_dom"/>
</dbReference>
<feature type="domain" description="Cyclic nucleotide-binding" evidence="1">
    <location>
        <begin position="17"/>
        <end position="107"/>
    </location>
</feature>
<dbReference type="CDD" id="cd00038">
    <property type="entry name" value="CAP_ED"/>
    <property type="match status" value="1"/>
</dbReference>
<name>A0ABW6AEE5_9BACT</name>
<organism evidence="2 3">
    <name type="scientific">Spirosoma flavum</name>
    <dbReference type="NCBI Taxonomy" id="2048557"/>
    <lineage>
        <taxon>Bacteria</taxon>
        <taxon>Pseudomonadati</taxon>
        <taxon>Bacteroidota</taxon>
        <taxon>Cytophagia</taxon>
        <taxon>Cytophagales</taxon>
        <taxon>Cytophagaceae</taxon>
        <taxon>Spirosoma</taxon>
    </lineage>
</organism>
<dbReference type="Pfam" id="PF00027">
    <property type="entry name" value="cNMP_binding"/>
    <property type="match status" value="1"/>
</dbReference>
<dbReference type="InterPro" id="IPR018490">
    <property type="entry name" value="cNMP-bd_dom_sf"/>
</dbReference>
<dbReference type="PROSITE" id="PS50042">
    <property type="entry name" value="CNMP_BINDING_3"/>
    <property type="match status" value="1"/>
</dbReference>